<dbReference type="SUPFAM" id="SSF88946">
    <property type="entry name" value="Sigma2 domain of RNA polymerase sigma factors"/>
    <property type="match status" value="1"/>
</dbReference>
<dbReference type="InterPro" id="IPR013249">
    <property type="entry name" value="RNA_pol_sigma70_r4_t2"/>
</dbReference>
<dbReference type="SUPFAM" id="SSF88659">
    <property type="entry name" value="Sigma3 and sigma4 domains of RNA polymerase sigma factors"/>
    <property type="match status" value="1"/>
</dbReference>
<dbReference type="PANTHER" id="PTHR43133:SF8">
    <property type="entry name" value="RNA POLYMERASE SIGMA FACTOR HI_1459-RELATED"/>
    <property type="match status" value="1"/>
</dbReference>
<evidence type="ECO:0000256" key="3">
    <source>
        <dbReference type="ARBA" id="ARBA00023082"/>
    </source>
</evidence>
<comment type="similarity">
    <text evidence="1">Belongs to the sigma-70 factor family. ECF subfamily.</text>
</comment>
<keyword evidence="2" id="KW-0805">Transcription regulation</keyword>
<dbReference type="Gene3D" id="1.10.10.10">
    <property type="entry name" value="Winged helix-like DNA-binding domain superfamily/Winged helix DNA-binding domain"/>
    <property type="match status" value="1"/>
</dbReference>
<organism evidence="8 9">
    <name type="scientific">Candidatus Sulfomarinibacter kjeldsenii</name>
    <dbReference type="NCBI Taxonomy" id="2885994"/>
    <lineage>
        <taxon>Bacteria</taxon>
        <taxon>Pseudomonadati</taxon>
        <taxon>Acidobacteriota</taxon>
        <taxon>Thermoanaerobaculia</taxon>
        <taxon>Thermoanaerobaculales</taxon>
        <taxon>Candidatus Sulfomarinibacteraceae</taxon>
        <taxon>Candidatus Sulfomarinibacter</taxon>
    </lineage>
</organism>
<dbReference type="PANTHER" id="PTHR43133">
    <property type="entry name" value="RNA POLYMERASE ECF-TYPE SIGMA FACTO"/>
    <property type="match status" value="1"/>
</dbReference>
<dbReference type="InterPro" id="IPR007627">
    <property type="entry name" value="RNA_pol_sigma70_r2"/>
</dbReference>
<evidence type="ECO:0000256" key="5">
    <source>
        <dbReference type="ARBA" id="ARBA00023163"/>
    </source>
</evidence>
<dbReference type="InterPro" id="IPR014284">
    <property type="entry name" value="RNA_pol_sigma-70_dom"/>
</dbReference>
<dbReference type="InterPro" id="IPR013324">
    <property type="entry name" value="RNA_pol_sigma_r3/r4-like"/>
</dbReference>
<evidence type="ECO:0000256" key="4">
    <source>
        <dbReference type="ARBA" id="ARBA00023125"/>
    </source>
</evidence>
<comment type="caution">
    <text evidence="8">The sequence shown here is derived from an EMBL/GenBank/DDBJ whole genome shotgun (WGS) entry which is preliminary data.</text>
</comment>
<keyword evidence="3" id="KW-0731">Sigma factor</keyword>
<dbReference type="InterPro" id="IPR039425">
    <property type="entry name" value="RNA_pol_sigma-70-like"/>
</dbReference>
<dbReference type="GO" id="GO:0006352">
    <property type="term" value="P:DNA-templated transcription initiation"/>
    <property type="evidence" value="ECO:0007669"/>
    <property type="project" value="InterPro"/>
</dbReference>
<proteinExistence type="inferred from homology"/>
<protein>
    <submittedName>
        <fullName evidence="8">RNA polymerase sigma factor</fullName>
    </submittedName>
</protein>
<keyword evidence="4" id="KW-0238">DNA-binding</keyword>
<evidence type="ECO:0000259" key="6">
    <source>
        <dbReference type="Pfam" id="PF04542"/>
    </source>
</evidence>
<dbReference type="GO" id="GO:0003677">
    <property type="term" value="F:DNA binding"/>
    <property type="evidence" value="ECO:0007669"/>
    <property type="project" value="UniProtKB-KW"/>
</dbReference>
<dbReference type="NCBIfam" id="TIGR02937">
    <property type="entry name" value="sigma70-ECF"/>
    <property type="match status" value="1"/>
</dbReference>
<gene>
    <name evidence="8" type="ORF">IFJ97_04630</name>
</gene>
<dbReference type="AlphaFoldDB" id="A0A8J6Y0M6"/>
<dbReference type="Pfam" id="PF08281">
    <property type="entry name" value="Sigma70_r4_2"/>
    <property type="match status" value="1"/>
</dbReference>
<evidence type="ECO:0000259" key="7">
    <source>
        <dbReference type="Pfam" id="PF08281"/>
    </source>
</evidence>
<dbReference type="Proteomes" id="UP000598633">
    <property type="component" value="Unassembled WGS sequence"/>
</dbReference>
<evidence type="ECO:0000313" key="8">
    <source>
        <dbReference type="EMBL" id="MBD3870626.1"/>
    </source>
</evidence>
<evidence type="ECO:0000256" key="1">
    <source>
        <dbReference type="ARBA" id="ARBA00010641"/>
    </source>
</evidence>
<sequence length="161" mass="18765">MTFEQLYNTYFTDVYRFAVWLTHDSTEAEDVTSETFIRAWAKRDRFRTETLKGYLFATARNIFIKHRHRSNRNEQLPEELADGSPDPHRAAAARMDLDRVTRELSRIPSPDRLALVLRTEHLLPYEEIARILDISVGAARVKVYRARRRLLATSSEKNGGN</sequence>
<dbReference type="GO" id="GO:0016987">
    <property type="term" value="F:sigma factor activity"/>
    <property type="evidence" value="ECO:0007669"/>
    <property type="project" value="UniProtKB-KW"/>
</dbReference>
<dbReference type="InterPro" id="IPR013325">
    <property type="entry name" value="RNA_pol_sigma_r2"/>
</dbReference>
<evidence type="ECO:0000313" key="9">
    <source>
        <dbReference type="Proteomes" id="UP000598633"/>
    </source>
</evidence>
<feature type="domain" description="RNA polymerase sigma-70 region 2" evidence="6">
    <location>
        <begin position="6"/>
        <end position="72"/>
    </location>
</feature>
<dbReference type="Gene3D" id="1.10.1740.10">
    <property type="match status" value="1"/>
</dbReference>
<dbReference type="CDD" id="cd06171">
    <property type="entry name" value="Sigma70_r4"/>
    <property type="match status" value="1"/>
</dbReference>
<reference evidence="8 9" key="1">
    <citation type="submission" date="2020-08" db="EMBL/GenBank/DDBJ databases">
        <title>Acidobacteriota in marine sediments use diverse sulfur dissimilation pathways.</title>
        <authorList>
            <person name="Wasmund K."/>
        </authorList>
    </citation>
    <scope>NUCLEOTIDE SEQUENCE [LARGE SCALE GENOMIC DNA]</scope>
    <source>
        <strain evidence="8">MAG AM3-A</strain>
    </source>
</reference>
<accession>A0A8J6Y0M6</accession>
<dbReference type="EMBL" id="JACXWA010000072">
    <property type="protein sequence ID" value="MBD3870626.1"/>
    <property type="molecule type" value="Genomic_DNA"/>
</dbReference>
<evidence type="ECO:0000256" key="2">
    <source>
        <dbReference type="ARBA" id="ARBA00023015"/>
    </source>
</evidence>
<dbReference type="InterPro" id="IPR036388">
    <property type="entry name" value="WH-like_DNA-bd_sf"/>
</dbReference>
<name>A0A8J6Y0M6_9BACT</name>
<keyword evidence="5" id="KW-0804">Transcription</keyword>
<feature type="domain" description="RNA polymerase sigma factor 70 region 4 type 2" evidence="7">
    <location>
        <begin position="98"/>
        <end position="150"/>
    </location>
</feature>
<dbReference type="Pfam" id="PF04542">
    <property type="entry name" value="Sigma70_r2"/>
    <property type="match status" value="1"/>
</dbReference>